<feature type="transmembrane region" description="Helical" evidence="1">
    <location>
        <begin position="189"/>
        <end position="209"/>
    </location>
</feature>
<reference evidence="2" key="1">
    <citation type="journal article" date="2020" name="BMC">
        <title>Leishmania infection induces a limited differential gene expression in the sand fly midgut.</title>
        <authorList>
            <person name="Coutinho-Abreu I.V."/>
            <person name="Serafim T.D."/>
            <person name="Meneses C."/>
            <person name="Kamhawi S."/>
            <person name="Oliveira F."/>
            <person name="Valenzuela J.G."/>
        </authorList>
    </citation>
    <scope>NUCLEOTIDE SEQUENCE</scope>
    <source>
        <strain evidence="2">Jacobina</strain>
        <tissue evidence="2">Midgut</tissue>
    </source>
</reference>
<protein>
    <submittedName>
        <fullName evidence="2">Uncharacterized protein</fullName>
    </submittedName>
</protein>
<dbReference type="EMBL" id="GITU01011319">
    <property type="protein sequence ID" value="MBC1180022.1"/>
    <property type="molecule type" value="Transcribed_RNA"/>
</dbReference>
<keyword evidence="1" id="KW-0812">Transmembrane</keyword>
<accession>A0A7G3B1X6</accession>
<sequence length="211" mass="24097">MTGLSLNTYPSHNGYLAMVCTRFVIKSPSQVSEYIANNVYARLTQLVGMDSDVIQTNIQAVVPPSTQALKTLLNVFKKGNPKYKSVLILMIQGYRFSQMEISGIFKSACILSLAGTGLAAFLWWFKASRKLDLPHSELVDFFSSAKFTTFLQMIYTFEALTLHPKTTDTWMFARLLRDEAWVFEEHVRFLFNIFKCNKIAIFFIFLSAIKL</sequence>
<feature type="transmembrane region" description="Helical" evidence="1">
    <location>
        <begin position="104"/>
        <end position="125"/>
    </location>
</feature>
<keyword evidence="1" id="KW-1133">Transmembrane helix</keyword>
<organism evidence="2">
    <name type="scientific">Lutzomyia longipalpis</name>
    <name type="common">Sand fly</name>
    <dbReference type="NCBI Taxonomy" id="7200"/>
    <lineage>
        <taxon>Eukaryota</taxon>
        <taxon>Metazoa</taxon>
        <taxon>Ecdysozoa</taxon>
        <taxon>Arthropoda</taxon>
        <taxon>Hexapoda</taxon>
        <taxon>Insecta</taxon>
        <taxon>Pterygota</taxon>
        <taxon>Neoptera</taxon>
        <taxon>Endopterygota</taxon>
        <taxon>Diptera</taxon>
        <taxon>Nematocera</taxon>
        <taxon>Psychodoidea</taxon>
        <taxon>Psychodidae</taxon>
        <taxon>Lutzomyia</taxon>
        <taxon>Lutzomyia</taxon>
    </lineage>
</organism>
<dbReference type="AlphaFoldDB" id="A0A7G3B1X6"/>
<name>A0A7G3B1X6_LUTLO</name>
<proteinExistence type="predicted"/>
<keyword evidence="1" id="KW-0472">Membrane</keyword>
<evidence type="ECO:0000256" key="1">
    <source>
        <dbReference type="SAM" id="Phobius"/>
    </source>
</evidence>
<evidence type="ECO:0000313" key="2">
    <source>
        <dbReference type="EMBL" id="MBC1180022.1"/>
    </source>
</evidence>